<dbReference type="InterPro" id="IPR000847">
    <property type="entry name" value="LysR_HTH_N"/>
</dbReference>
<evidence type="ECO:0000256" key="4">
    <source>
        <dbReference type="ARBA" id="ARBA00023163"/>
    </source>
</evidence>
<evidence type="ECO:0000256" key="3">
    <source>
        <dbReference type="ARBA" id="ARBA00023125"/>
    </source>
</evidence>
<reference evidence="6" key="1">
    <citation type="journal article" date="2021" name="PeerJ">
        <title>Extensive microbial diversity within the chicken gut microbiome revealed by metagenomics and culture.</title>
        <authorList>
            <person name="Gilroy R."/>
            <person name="Ravi A."/>
            <person name="Getino M."/>
            <person name="Pursley I."/>
            <person name="Horton D.L."/>
            <person name="Alikhan N.F."/>
            <person name="Baker D."/>
            <person name="Gharbi K."/>
            <person name="Hall N."/>
            <person name="Watson M."/>
            <person name="Adriaenssens E.M."/>
            <person name="Foster-Nyarko E."/>
            <person name="Jarju S."/>
            <person name="Secka A."/>
            <person name="Antonio M."/>
            <person name="Oren A."/>
            <person name="Chaudhuri R.R."/>
            <person name="La Ragione R."/>
            <person name="Hildebrand F."/>
            <person name="Pallen M.J."/>
        </authorList>
    </citation>
    <scope>NUCLEOTIDE SEQUENCE</scope>
    <source>
        <strain evidence="6">ChiHjej12B11-16260</strain>
    </source>
</reference>
<keyword evidence="3" id="KW-0238">DNA-binding</keyword>
<dbReference type="PROSITE" id="PS50931">
    <property type="entry name" value="HTH_LYSR"/>
    <property type="match status" value="1"/>
</dbReference>
<reference evidence="6" key="2">
    <citation type="submission" date="2021-04" db="EMBL/GenBank/DDBJ databases">
        <authorList>
            <person name="Gilroy R."/>
        </authorList>
    </citation>
    <scope>NUCLEOTIDE SEQUENCE</scope>
    <source>
        <strain evidence="6">ChiHjej12B11-16260</strain>
    </source>
</reference>
<comment type="caution">
    <text evidence="6">The sequence shown here is derived from an EMBL/GenBank/DDBJ whole genome shotgun (WGS) entry which is preliminary data.</text>
</comment>
<dbReference type="InterPro" id="IPR005119">
    <property type="entry name" value="LysR_subst-bd"/>
</dbReference>
<evidence type="ECO:0000313" key="7">
    <source>
        <dbReference type="Proteomes" id="UP000824246"/>
    </source>
</evidence>
<dbReference type="Pfam" id="PF00126">
    <property type="entry name" value="HTH_1"/>
    <property type="match status" value="1"/>
</dbReference>
<evidence type="ECO:0000313" key="6">
    <source>
        <dbReference type="EMBL" id="HIX45560.1"/>
    </source>
</evidence>
<dbReference type="FunFam" id="1.10.10.10:FF:000001">
    <property type="entry name" value="LysR family transcriptional regulator"/>
    <property type="match status" value="1"/>
</dbReference>
<dbReference type="EMBL" id="DXFB01000133">
    <property type="protein sequence ID" value="HIX45560.1"/>
    <property type="molecule type" value="Genomic_DNA"/>
</dbReference>
<dbReference type="PANTHER" id="PTHR30126">
    <property type="entry name" value="HTH-TYPE TRANSCRIPTIONAL REGULATOR"/>
    <property type="match status" value="1"/>
</dbReference>
<dbReference type="SUPFAM" id="SSF46785">
    <property type="entry name" value="Winged helix' DNA-binding domain"/>
    <property type="match status" value="1"/>
</dbReference>
<gene>
    <name evidence="6" type="ORF">H9982_05005</name>
</gene>
<accession>A0A9D1VRA1</accession>
<dbReference type="Proteomes" id="UP000824246">
    <property type="component" value="Unassembled WGS sequence"/>
</dbReference>
<evidence type="ECO:0000256" key="2">
    <source>
        <dbReference type="ARBA" id="ARBA00023015"/>
    </source>
</evidence>
<dbReference type="PANTHER" id="PTHR30126:SF39">
    <property type="entry name" value="HTH-TYPE TRANSCRIPTIONAL REGULATOR CYSL"/>
    <property type="match status" value="1"/>
</dbReference>
<comment type="similarity">
    <text evidence="1">Belongs to the LysR transcriptional regulatory family.</text>
</comment>
<dbReference type="Gene3D" id="3.40.190.290">
    <property type="match status" value="1"/>
</dbReference>
<protein>
    <submittedName>
        <fullName evidence="6">LysR family transcriptional regulator</fullName>
    </submittedName>
</protein>
<dbReference type="InterPro" id="IPR036390">
    <property type="entry name" value="WH_DNA-bd_sf"/>
</dbReference>
<dbReference type="PRINTS" id="PR00039">
    <property type="entry name" value="HTHLYSR"/>
</dbReference>
<feature type="domain" description="HTH lysR-type" evidence="5">
    <location>
        <begin position="1"/>
        <end position="58"/>
    </location>
</feature>
<dbReference type="Gene3D" id="1.10.10.10">
    <property type="entry name" value="Winged helix-like DNA-binding domain superfamily/Winged helix DNA-binding domain"/>
    <property type="match status" value="1"/>
</dbReference>
<dbReference type="SUPFAM" id="SSF53850">
    <property type="entry name" value="Periplasmic binding protein-like II"/>
    <property type="match status" value="1"/>
</dbReference>
<evidence type="ECO:0000256" key="1">
    <source>
        <dbReference type="ARBA" id="ARBA00009437"/>
    </source>
</evidence>
<dbReference type="GO" id="GO:0003700">
    <property type="term" value="F:DNA-binding transcription factor activity"/>
    <property type="evidence" value="ECO:0007669"/>
    <property type="project" value="InterPro"/>
</dbReference>
<dbReference type="Pfam" id="PF03466">
    <property type="entry name" value="LysR_substrate"/>
    <property type="match status" value="1"/>
</dbReference>
<dbReference type="AlphaFoldDB" id="A0A9D1VRA1"/>
<evidence type="ECO:0000259" key="5">
    <source>
        <dbReference type="PROSITE" id="PS50931"/>
    </source>
</evidence>
<dbReference type="GO" id="GO:0000976">
    <property type="term" value="F:transcription cis-regulatory region binding"/>
    <property type="evidence" value="ECO:0007669"/>
    <property type="project" value="TreeGrafter"/>
</dbReference>
<keyword evidence="2" id="KW-0805">Transcription regulation</keyword>
<keyword evidence="4" id="KW-0804">Transcription</keyword>
<organism evidence="6 7">
    <name type="scientific">Candidatus Barnesiella excrementipullorum</name>
    <dbReference type="NCBI Taxonomy" id="2838479"/>
    <lineage>
        <taxon>Bacteria</taxon>
        <taxon>Pseudomonadati</taxon>
        <taxon>Bacteroidota</taxon>
        <taxon>Bacteroidia</taxon>
        <taxon>Bacteroidales</taxon>
        <taxon>Barnesiellaceae</taxon>
        <taxon>Barnesiella</taxon>
    </lineage>
</organism>
<dbReference type="InterPro" id="IPR036388">
    <property type="entry name" value="WH-like_DNA-bd_sf"/>
</dbReference>
<proteinExistence type="inferred from homology"/>
<name>A0A9D1VRA1_9BACT</name>
<sequence>MIDFRLKVFCSVARNLSFTKASHELFISQPAISKHIQEIEQEYGVRLFDRNNNRITLTHAGEVLLTHAEEILGRYRQLDFDMHMLSHEHVGELRLGASTTIAQYVLPAYLATFSAKFRQIKLSLINGNTVDIERAVDEQRIDVGLVEGRSRQQHLRYTPFMRDELVLVASTRSKWAYTEEVTPEELLRLPLVIRENGSGSLDVIEHTLNAHHIRLAALNIVMQLGSTESIKQYIIHADCLAIISVQAVLNEITAGKLKVIDIAGITFEREFSFVQKMGETGGIAKGFISYMIENGQRL</sequence>